<comment type="caution">
    <text evidence="1">The sequence shown here is derived from an EMBL/GenBank/DDBJ whole genome shotgun (WGS) entry which is preliminary data.</text>
</comment>
<dbReference type="RefSeq" id="WP_193932543.1">
    <property type="nucleotide sequence ID" value="NZ_CAWPMZ010000062.1"/>
</dbReference>
<evidence type="ECO:0000313" key="2">
    <source>
        <dbReference type="Proteomes" id="UP000651156"/>
    </source>
</evidence>
<dbReference type="Proteomes" id="UP000651156">
    <property type="component" value="Unassembled WGS sequence"/>
</dbReference>
<proteinExistence type="predicted"/>
<dbReference type="EMBL" id="JADEWN010000032">
    <property type="protein sequence ID" value="MBE9191398.1"/>
    <property type="molecule type" value="Genomic_DNA"/>
</dbReference>
<evidence type="ECO:0000313" key="1">
    <source>
        <dbReference type="EMBL" id="MBE9191398.1"/>
    </source>
</evidence>
<gene>
    <name evidence="1" type="ORF">IQ230_13790</name>
</gene>
<keyword evidence="2" id="KW-1185">Reference proteome</keyword>
<protein>
    <submittedName>
        <fullName evidence="1">Uncharacterized protein</fullName>
    </submittedName>
</protein>
<sequence length="258" mass="27949">MAIAIRTDSFVAPSITQLSLFNAIKQAFQNAGFVTPFDDYTSGTDRIVVYAITLDPSKTYGTTYLRIRLTSSLVIGQQILATWNTSNKTGTDASSEVTYSAIATNNQVDFVALNATPELNIVMLTQGSTAIALGSISPENKPSWWNLEAWNYCFIPIGNTFATCRSTTNNPYGNSSHDTSLNISRMGSANNQTNRRDMLPGIILYTQSNRGISGRTSDDLVMVAASGTTRYDTLQIPGDSKQYLIIDPSVGGLAVRIS</sequence>
<organism evidence="1 2">
    <name type="scientific">Gloeocapsopsis crepidinum LEGE 06123</name>
    <dbReference type="NCBI Taxonomy" id="588587"/>
    <lineage>
        <taxon>Bacteria</taxon>
        <taxon>Bacillati</taxon>
        <taxon>Cyanobacteriota</taxon>
        <taxon>Cyanophyceae</taxon>
        <taxon>Oscillatoriophycideae</taxon>
        <taxon>Chroococcales</taxon>
        <taxon>Chroococcaceae</taxon>
        <taxon>Gloeocapsopsis</taxon>
    </lineage>
</organism>
<name>A0ABR9UTN1_9CHRO</name>
<reference evidence="1 2" key="1">
    <citation type="submission" date="2020-10" db="EMBL/GenBank/DDBJ databases">
        <authorList>
            <person name="Castelo-Branco R."/>
            <person name="Eusebio N."/>
            <person name="Adriana R."/>
            <person name="Vieira A."/>
            <person name="Brugerolle De Fraissinette N."/>
            <person name="Rezende De Castro R."/>
            <person name="Schneider M.P."/>
            <person name="Vasconcelos V."/>
            <person name="Leao P.N."/>
        </authorList>
    </citation>
    <scope>NUCLEOTIDE SEQUENCE [LARGE SCALE GENOMIC DNA]</scope>
    <source>
        <strain evidence="1 2">LEGE 06123</strain>
    </source>
</reference>
<accession>A0ABR9UTN1</accession>